<evidence type="ECO:0000313" key="5">
    <source>
        <dbReference type="Proteomes" id="UP000427906"/>
    </source>
</evidence>
<dbReference type="InterPro" id="IPR007432">
    <property type="entry name" value="DUF480"/>
</dbReference>
<name>A0A5K7YQ05_9BACT</name>
<dbReference type="InterPro" id="IPR036388">
    <property type="entry name" value="WH-like_DNA-bd_sf"/>
</dbReference>
<dbReference type="OrthoDB" id="9784785at2"/>
<dbReference type="SUPFAM" id="SSF46785">
    <property type="entry name" value="Winged helix' DNA-binding domain"/>
    <property type="match status" value="2"/>
</dbReference>
<evidence type="ECO:0000256" key="2">
    <source>
        <dbReference type="SAM" id="Coils"/>
    </source>
</evidence>
<evidence type="ECO:0000256" key="3">
    <source>
        <dbReference type="SAM" id="MobiDB-lite"/>
    </source>
</evidence>
<accession>A0A5K7YQ05</accession>
<dbReference type="Pfam" id="PF04337">
    <property type="entry name" value="DUF480"/>
    <property type="match status" value="1"/>
</dbReference>
<evidence type="ECO:0000313" key="4">
    <source>
        <dbReference type="EMBL" id="BBO70423.1"/>
    </source>
</evidence>
<comment type="similarity">
    <text evidence="1">Belongs to the UPF0502 family.</text>
</comment>
<keyword evidence="5" id="KW-1185">Reference proteome</keyword>
<feature type="coiled-coil region" evidence="2">
    <location>
        <begin position="184"/>
        <end position="211"/>
    </location>
</feature>
<dbReference type="Gene3D" id="1.10.10.10">
    <property type="entry name" value="Winged helix-like DNA-binding domain superfamily/Winged helix DNA-binding domain"/>
    <property type="match status" value="2"/>
</dbReference>
<dbReference type="HAMAP" id="MF_01584">
    <property type="entry name" value="UPF0502"/>
    <property type="match status" value="1"/>
</dbReference>
<evidence type="ECO:0000256" key="1">
    <source>
        <dbReference type="HAMAP-Rule" id="MF_01584"/>
    </source>
</evidence>
<reference evidence="4 5" key="1">
    <citation type="submission" date="2019-11" db="EMBL/GenBank/DDBJ databases">
        <title>Comparative genomics of hydrocarbon-degrading Desulfosarcina strains.</title>
        <authorList>
            <person name="Watanabe M."/>
            <person name="Kojima H."/>
            <person name="Fukui M."/>
        </authorList>
    </citation>
    <scope>NUCLEOTIDE SEQUENCE [LARGE SCALE GENOMIC DNA]</scope>
    <source>
        <strain evidence="4 5">PL12</strain>
    </source>
</reference>
<dbReference type="PANTHER" id="PTHR38768:SF1">
    <property type="entry name" value="UPF0502 PROTEIN YCEH"/>
    <property type="match status" value="1"/>
</dbReference>
<protein>
    <submittedName>
        <fullName evidence="4">UPF0502 protein</fullName>
    </submittedName>
</protein>
<keyword evidence="2" id="KW-0175">Coiled coil</keyword>
<feature type="region of interest" description="Disordered" evidence="3">
    <location>
        <begin position="159"/>
        <end position="181"/>
    </location>
</feature>
<sequence>MEQLLNQQEARVLGCLMEKAMATPEYYPLSLNALTNACNQKSNRDPVVDWDMSTVQEAVDGLEKKDLANRSTVGRVPKYEETFSRRNNMVPSEAAVLCVLLLRGPQTPGAIRSRCDRLHVFDSLEALQETLDRLCEWGHVRRLERLPGRKESRYLHLLGAAPEDDTRAPGSATPPPAAGRADRLTELEAQMASVKKELADLRAAFESFRQQFE</sequence>
<organism evidence="4 5">
    <name type="scientific">Desulfosarcina alkanivorans</name>
    <dbReference type="NCBI Taxonomy" id="571177"/>
    <lineage>
        <taxon>Bacteria</taxon>
        <taxon>Pseudomonadati</taxon>
        <taxon>Thermodesulfobacteriota</taxon>
        <taxon>Desulfobacteria</taxon>
        <taxon>Desulfobacterales</taxon>
        <taxon>Desulfosarcinaceae</taxon>
        <taxon>Desulfosarcina</taxon>
    </lineage>
</organism>
<proteinExistence type="inferred from homology"/>
<dbReference type="InterPro" id="IPR036390">
    <property type="entry name" value="WH_DNA-bd_sf"/>
</dbReference>
<dbReference type="AlphaFoldDB" id="A0A5K7YQ05"/>
<dbReference type="PANTHER" id="PTHR38768">
    <property type="entry name" value="UPF0502 PROTEIN YCEH"/>
    <property type="match status" value="1"/>
</dbReference>
<dbReference type="EMBL" id="AP021874">
    <property type="protein sequence ID" value="BBO70423.1"/>
    <property type="molecule type" value="Genomic_DNA"/>
</dbReference>
<gene>
    <name evidence="4" type="ORF">DSCA_43530</name>
</gene>
<dbReference type="KEGG" id="dalk:DSCA_43530"/>
<dbReference type="RefSeq" id="WP_155318373.1">
    <property type="nucleotide sequence ID" value="NZ_AP021874.1"/>
</dbReference>
<dbReference type="Proteomes" id="UP000427906">
    <property type="component" value="Chromosome"/>
</dbReference>